<dbReference type="Proteomes" id="UP001056120">
    <property type="component" value="Linkage Group LG12"/>
</dbReference>
<name>A0ACB9HJQ3_9ASTR</name>
<gene>
    <name evidence="1" type="ORF">L1987_38198</name>
</gene>
<evidence type="ECO:0000313" key="2">
    <source>
        <dbReference type="Proteomes" id="UP001056120"/>
    </source>
</evidence>
<keyword evidence="2" id="KW-1185">Reference proteome</keyword>
<accession>A0ACB9HJQ3</accession>
<reference evidence="2" key="1">
    <citation type="journal article" date="2022" name="Mol. Ecol. Resour.">
        <title>The genomes of chicory, endive, great burdock and yacon provide insights into Asteraceae palaeo-polyploidization history and plant inulin production.</title>
        <authorList>
            <person name="Fan W."/>
            <person name="Wang S."/>
            <person name="Wang H."/>
            <person name="Wang A."/>
            <person name="Jiang F."/>
            <person name="Liu H."/>
            <person name="Zhao H."/>
            <person name="Xu D."/>
            <person name="Zhang Y."/>
        </authorList>
    </citation>
    <scope>NUCLEOTIDE SEQUENCE [LARGE SCALE GENOMIC DNA]</scope>
    <source>
        <strain evidence="2">cv. Yunnan</strain>
    </source>
</reference>
<evidence type="ECO:0000313" key="1">
    <source>
        <dbReference type="EMBL" id="KAI3795543.1"/>
    </source>
</evidence>
<reference evidence="1 2" key="2">
    <citation type="journal article" date="2022" name="Mol. Ecol. Resour.">
        <title>The genomes of chicory, endive, great burdock and yacon provide insights into Asteraceae paleo-polyploidization history and plant inulin production.</title>
        <authorList>
            <person name="Fan W."/>
            <person name="Wang S."/>
            <person name="Wang H."/>
            <person name="Wang A."/>
            <person name="Jiang F."/>
            <person name="Liu H."/>
            <person name="Zhao H."/>
            <person name="Xu D."/>
            <person name="Zhang Y."/>
        </authorList>
    </citation>
    <scope>NUCLEOTIDE SEQUENCE [LARGE SCALE GENOMIC DNA]</scope>
    <source>
        <strain evidence="2">cv. Yunnan</strain>
        <tissue evidence="1">Leaves</tissue>
    </source>
</reference>
<protein>
    <submittedName>
        <fullName evidence="1">Uncharacterized protein</fullName>
    </submittedName>
</protein>
<comment type="caution">
    <text evidence="1">The sequence shown here is derived from an EMBL/GenBank/DDBJ whole genome shotgun (WGS) entry which is preliminary data.</text>
</comment>
<dbReference type="EMBL" id="CM042029">
    <property type="protein sequence ID" value="KAI3795543.1"/>
    <property type="molecule type" value="Genomic_DNA"/>
</dbReference>
<organism evidence="1 2">
    <name type="scientific">Smallanthus sonchifolius</name>
    <dbReference type="NCBI Taxonomy" id="185202"/>
    <lineage>
        <taxon>Eukaryota</taxon>
        <taxon>Viridiplantae</taxon>
        <taxon>Streptophyta</taxon>
        <taxon>Embryophyta</taxon>
        <taxon>Tracheophyta</taxon>
        <taxon>Spermatophyta</taxon>
        <taxon>Magnoliopsida</taxon>
        <taxon>eudicotyledons</taxon>
        <taxon>Gunneridae</taxon>
        <taxon>Pentapetalae</taxon>
        <taxon>asterids</taxon>
        <taxon>campanulids</taxon>
        <taxon>Asterales</taxon>
        <taxon>Asteraceae</taxon>
        <taxon>Asteroideae</taxon>
        <taxon>Heliantheae alliance</taxon>
        <taxon>Millerieae</taxon>
        <taxon>Smallanthus</taxon>
    </lineage>
</organism>
<sequence>MTYAGVQMFMEKLNQLINCNEIPSINSPAIIRERPQFQLLYDELASMIQTLFNHQHQDLEKVNDLKKRFTDAAEEAQYILDLFLSDVHRNTEQFSYLDDGRRSYKYVVNLFISCFLICVKGHLPTSGYFNPTLDLDSVMRSFNLVKVELASMNIHNTKMDSSRRTPNLVNLRHLWSSRRNALLLPFIDKPMMSLQTISNVELGDWIHYFQKCFPYIQELKCTTNSEKVYGYDFKSLPCLEKLNLIGIFRRKNHITFPTTLKTLTLKGCRLPWSDMSIIQSLPNLQVLKLKIRAFEGSCWKTDEQVFQQLKFLRLEKLNIKHWEAYSTSFPCLKQLEIYYCQNLEETPLEIGDIPTLELIKIEDCRHSLGESVRRIQEEQHDFGNYDLKIDVTTSFLYKKFQKSINVAANFGLKTC</sequence>
<proteinExistence type="predicted"/>